<accession>A0ABQ0UZ06</accession>
<organism evidence="2 3">
    <name type="scientific">Alkalibacterium putridalgicola</name>
    <dbReference type="NCBI Taxonomy" id="426703"/>
    <lineage>
        <taxon>Bacteria</taxon>
        <taxon>Bacillati</taxon>
        <taxon>Bacillota</taxon>
        <taxon>Bacilli</taxon>
        <taxon>Lactobacillales</taxon>
        <taxon>Carnobacteriaceae</taxon>
        <taxon>Alkalibacterium</taxon>
    </lineage>
</organism>
<sequence>MTSHEISPFMIGLTFILDFTTLLYNRVVMIGIIGIFLSILSQITLFFRDCMINYKL</sequence>
<evidence type="ECO:0000256" key="1">
    <source>
        <dbReference type="SAM" id="Phobius"/>
    </source>
</evidence>
<keyword evidence="1" id="KW-0812">Transmembrane</keyword>
<gene>
    <name evidence="2" type="ORF">APU01nite_16810</name>
</gene>
<protein>
    <submittedName>
        <fullName evidence="2">Uncharacterized protein</fullName>
    </submittedName>
</protein>
<comment type="caution">
    <text evidence="2">The sequence shown here is derived from an EMBL/GenBank/DDBJ whole genome shotgun (WGS) entry which is preliminary data.</text>
</comment>
<evidence type="ECO:0000313" key="3">
    <source>
        <dbReference type="Proteomes" id="UP000321425"/>
    </source>
</evidence>
<feature type="transmembrane region" description="Helical" evidence="1">
    <location>
        <begin position="27"/>
        <end position="47"/>
    </location>
</feature>
<reference evidence="2 3" key="1">
    <citation type="submission" date="2019-07" db="EMBL/GenBank/DDBJ databases">
        <title>Whole genome shotgun sequence of Alkalibacterium putridalgicola NBRC 103243.</title>
        <authorList>
            <person name="Hosoyama A."/>
            <person name="Uohara A."/>
            <person name="Ohji S."/>
            <person name="Ichikawa N."/>
        </authorList>
    </citation>
    <scope>NUCLEOTIDE SEQUENCE [LARGE SCALE GENOMIC DNA]</scope>
    <source>
        <strain evidence="2 3">NBRC 103243</strain>
    </source>
</reference>
<proteinExistence type="predicted"/>
<dbReference type="EMBL" id="BJUX01000019">
    <property type="protein sequence ID" value="GEK89642.1"/>
    <property type="molecule type" value="Genomic_DNA"/>
</dbReference>
<keyword evidence="1" id="KW-1133">Transmembrane helix</keyword>
<name>A0ABQ0UZ06_9LACT</name>
<keyword evidence="1" id="KW-0472">Membrane</keyword>
<dbReference type="Proteomes" id="UP000321425">
    <property type="component" value="Unassembled WGS sequence"/>
</dbReference>
<keyword evidence="3" id="KW-1185">Reference proteome</keyword>
<evidence type="ECO:0000313" key="2">
    <source>
        <dbReference type="EMBL" id="GEK89642.1"/>
    </source>
</evidence>